<dbReference type="Pfam" id="PF02518">
    <property type="entry name" value="HATPase_c"/>
    <property type="match status" value="1"/>
</dbReference>
<name>A0A9D1WTS2_9FIRM</name>
<evidence type="ECO:0000313" key="13">
    <source>
        <dbReference type="Proteomes" id="UP000886721"/>
    </source>
</evidence>
<dbReference type="Pfam" id="PF07730">
    <property type="entry name" value="HisKA_3"/>
    <property type="match status" value="1"/>
</dbReference>
<dbReference type="InterPro" id="IPR011712">
    <property type="entry name" value="Sig_transdc_His_kin_sub3_dim/P"/>
</dbReference>
<dbReference type="SMART" id="SM00387">
    <property type="entry name" value="HATPase_c"/>
    <property type="match status" value="1"/>
</dbReference>
<gene>
    <name evidence="12" type="ORF">H9735_02480</name>
</gene>
<evidence type="ECO:0000256" key="8">
    <source>
        <dbReference type="ARBA" id="ARBA00023012"/>
    </source>
</evidence>
<feature type="transmembrane region" description="Helical" evidence="10">
    <location>
        <begin position="109"/>
        <end position="125"/>
    </location>
</feature>
<dbReference type="GO" id="GO:0005524">
    <property type="term" value="F:ATP binding"/>
    <property type="evidence" value="ECO:0007669"/>
    <property type="project" value="UniProtKB-KW"/>
</dbReference>
<accession>A0A9D1WTS2</accession>
<keyword evidence="8" id="KW-0902">Two-component regulatory system</keyword>
<dbReference type="EC" id="2.7.13.3" evidence="2"/>
<evidence type="ECO:0000256" key="3">
    <source>
        <dbReference type="ARBA" id="ARBA00022553"/>
    </source>
</evidence>
<evidence type="ECO:0000256" key="10">
    <source>
        <dbReference type="SAM" id="Phobius"/>
    </source>
</evidence>
<dbReference type="EMBL" id="DXEM01000007">
    <property type="protein sequence ID" value="HIX66978.1"/>
    <property type="molecule type" value="Genomic_DNA"/>
</dbReference>
<sequence>MDIKNKNLYYLKICMSVINFVILAFFSAVSGYTIYYINQNFAARDFLENVTYLPMESMKMAVVTFLAFFLLLMIIEVRGKGRKNTVLSLIVYVMEILLCLVIIRCLYISYNGIILLVVADIVTSIRDKHNRALFLAIMGFIYILSDYSIVSIQFKVISFQEFLNVYNSKISMLLMGAKNMLVSINIFVFIVYMIILMRNQMKENARIALLNIQLQTANARLKEMNVQLQDYAQMQKKMGETEERNRIAREIHDTLGHTMTGLSAGIDACIAMIDFSVDATKKQLNKISKVARQGINDIRRSVNKLRPDALEHLNLEAALEKMMEETMEVSDVSIYYHCDLPVLKFNQDEEDMIYRVVQEGITNAIRHGKASNIEINIQKENKWLILSIQDDGIGCDEIQSGFGLIHIKERIQMLNGEVKYDGSHGFHITAKIPIRWGENYD</sequence>
<dbReference type="Proteomes" id="UP000886721">
    <property type="component" value="Unassembled WGS sequence"/>
</dbReference>
<evidence type="ECO:0000259" key="11">
    <source>
        <dbReference type="PROSITE" id="PS50109"/>
    </source>
</evidence>
<evidence type="ECO:0000256" key="7">
    <source>
        <dbReference type="ARBA" id="ARBA00022840"/>
    </source>
</evidence>
<keyword evidence="5" id="KW-0547">Nucleotide-binding</keyword>
<feature type="transmembrane region" description="Helical" evidence="10">
    <location>
        <begin position="9"/>
        <end position="37"/>
    </location>
</feature>
<keyword evidence="10" id="KW-1133">Transmembrane helix</keyword>
<proteinExistence type="predicted"/>
<dbReference type="InterPro" id="IPR005467">
    <property type="entry name" value="His_kinase_dom"/>
</dbReference>
<evidence type="ECO:0000313" key="12">
    <source>
        <dbReference type="EMBL" id="HIX66978.1"/>
    </source>
</evidence>
<evidence type="ECO:0000256" key="5">
    <source>
        <dbReference type="ARBA" id="ARBA00022741"/>
    </source>
</evidence>
<comment type="caution">
    <text evidence="12">The sequence shown here is derived from an EMBL/GenBank/DDBJ whole genome shotgun (WGS) entry which is preliminary data.</text>
</comment>
<feature type="coiled-coil region" evidence="9">
    <location>
        <begin position="207"/>
        <end position="234"/>
    </location>
</feature>
<dbReference type="PANTHER" id="PTHR24421:SF10">
    <property type="entry name" value="NITRATE_NITRITE SENSOR PROTEIN NARQ"/>
    <property type="match status" value="1"/>
</dbReference>
<dbReference type="InterPro" id="IPR050482">
    <property type="entry name" value="Sensor_HK_TwoCompSys"/>
</dbReference>
<dbReference type="Gene3D" id="1.20.5.1930">
    <property type="match status" value="1"/>
</dbReference>
<dbReference type="SUPFAM" id="SSF55874">
    <property type="entry name" value="ATPase domain of HSP90 chaperone/DNA topoisomerase II/histidine kinase"/>
    <property type="match status" value="1"/>
</dbReference>
<dbReference type="GO" id="GO:0016020">
    <property type="term" value="C:membrane"/>
    <property type="evidence" value="ECO:0007669"/>
    <property type="project" value="InterPro"/>
</dbReference>
<dbReference type="Gene3D" id="3.30.565.10">
    <property type="entry name" value="Histidine kinase-like ATPase, C-terminal domain"/>
    <property type="match status" value="1"/>
</dbReference>
<reference evidence="12" key="1">
    <citation type="journal article" date="2021" name="PeerJ">
        <title>Extensive microbial diversity within the chicken gut microbiome revealed by metagenomics and culture.</title>
        <authorList>
            <person name="Gilroy R."/>
            <person name="Ravi A."/>
            <person name="Getino M."/>
            <person name="Pursley I."/>
            <person name="Horton D.L."/>
            <person name="Alikhan N.F."/>
            <person name="Baker D."/>
            <person name="Gharbi K."/>
            <person name="Hall N."/>
            <person name="Watson M."/>
            <person name="Adriaenssens E.M."/>
            <person name="Foster-Nyarko E."/>
            <person name="Jarju S."/>
            <person name="Secka A."/>
            <person name="Antonio M."/>
            <person name="Oren A."/>
            <person name="Chaudhuri R.R."/>
            <person name="La Ragione R."/>
            <person name="Hildebrand F."/>
            <person name="Pallen M.J."/>
        </authorList>
    </citation>
    <scope>NUCLEOTIDE SEQUENCE</scope>
    <source>
        <strain evidence="12">CHK191-13928</strain>
    </source>
</reference>
<dbReference type="InterPro" id="IPR003594">
    <property type="entry name" value="HATPase_dom"/>
</dbReference>
<evidence type="ECO:0000256" key="4">
    <source>
        <dbReference type="ARBA" id="ARBA00022679"/>
    </source>
</evidence>
<dbReference type="PANTHER" id="PTHR24421">
    <property type="entry name" value="NITRATE/NITRITE SENSOR PROTEIN NARX-RELATED"/>
    <property type="match status" value="1"/>
</dbReference>
<dbReference type="GO" id="GO:0000155">
    <property type="term" value="F:phosphorelay sensor kinase activity"/>
    <property type="evidence" value="ECO:0007669"/>
    <property type="project" value="InterPro"/>
</dbReference>
<feature type="domain" description="Histidine kinase" evidence="11">
    <location>
        <begin position="254"/>
        <end position="436"/>
    </location>
</feature>
<comment type="catalytic activity">
    <reaction evidence="1">
        <text>ATP + protein L-histidine = ADP + protein N-phospho-L-histidine.</text>
        <dbReference type="EC" id="2.7.13.3"/>
    </reaction>
</comment>
<dbReference type="AlphaFoldDB" id="A0A9D1WTS2"/>
<evidence type="ECO:0000256" key="9">
    <source>
        <dbReference type="SAM" id="Coils"/>
    </source>
</evidence>
<dbReference type="CDD" id="cd16917">
    <property type="entry name" value="HATPase_UhpB-NarQ-NarX-like"/>
    <property type="match status" value="1"/>
</dbReference>
<evidence type="ECO:0000256" key="6">
    <source>
        <dbReference type="ARBA" id="ARBA00022777"/>
    </source>
</evidence>
<keyword evidence="7" id="KW-0067">ATP-binding</keyword>
<keyword evidence="10" id="KW-0472">Membrane</keyword>
<reference evidence="12" key="2">
    <citation type="submission" date="2021-04" db="EMBL/GenBank/DDBJ databases">
        <authorList>
            <person name="Gilroy R."/>
        </authorList>
    </citation>
    <scope>NUCLEOTIDE SEQUENCE</scope>
    <source>
        <strain evidence="12">CHK191-13928</strain>
    </source>
</reference>
<keyword evidence="4" id="KW-0808">Transferase</keyword>
<keyword evidence="9" id="KW-0175">Coiled coil</keyword>
<keyword evidence="10" id="KW-0812">Transmembrane</keyword>
<dbReference type="PROSITE" id="PS50109">
    <property type="entry name" value="HIS_KIN"/>
    <property type="match status" value="1"/>
</dbReference>
<feature type="transmembrane region" description="Helical" evidence="10">
    <location>
        <begin position="86"/>
        <end position="103"/>
    </location>
</feature>
<feature type="transmembrane region" description="Helical" evidence="10">
    <location>
        <begin position="57"/>
        <end position="74"/>
    </location>
</feature>
<organism evidence="12 13">
    <name type="scientific">Candidatus Anaerostipes excrementavium</name>
    <dbReference type="NCBI Taxonomy" id="2838463"/>
    <lineage>
        <taxon>Bacteria</taxon>
        <taxon>Bacillati</taxon>
        <taxon>Bacillota</taxon>
        <taxon>Clostridia</taxon>
        <taxon>Lachnospirales</taxon>
        <taxon>Lachnospiraceae</taxon>
        <taxon>Anaerostipes</taxon>
    </lineage>
</organism>
<evidence type="ECO:0000256" key="1">
    <source>
        <dbReference type="ARBA" id="ARBA00000085"/>
    </source>
</evidence>
<dbReference type="GO" id="GO:0046983">
    <property type="term" value="F:protein dimerization activity"/>
    <property type="evidence" value="ECO:0007669"/>
    <property type="project" value="InterPro"/>
</dbReference>
<keyword evidence="3" id="KW-0597">Phosphoprotein</keyword>
<dbReference type="InterPro" id="IPR036890">
    <property type="entry name" value="HATPase_C_sf"/>
</dbReference>
<evidence type="ECO:0000256" key="2">
    <source>
        <dbReference type="ARBA" id="ARBA00012438"/>
    </source>
</evidence>
<protein>
    <recommendedName>
        <fullName evidence="2">histidine kinase</fullName>
        <ecNumber evidence="2">2.7.13.3</ecNumber>
    </recommendedName>
</protein>
<feature type="transmembrane region" description="Helical" evidence="10">
    <location>
        <begin position="170"/>
        <end position="196"/>
    </location>
</feature>
<keyword evidence="6 12" id="KW-0418">Kinase</keyword>
<feature type="transmembrane region" description="Helical" evidence="10">
    <location>
        <begin position="132"/>
        <end position="150"/>
    </location>
</feature>